<reference evidence="1" key="1">
    <citation type="journal article" date="2020" name="Stud. Mycol.">
        <title>101 Dothideomycetes genomes: a test case for predicting lifestyles and emergence of pathogens.</title>
        <authorList>
            <person name="Haridas S."/>
            <person name="Albert R."/>
            <person name="Binder M."/>
            <person name="Bloem J."/>
            <person name="Labutti K."/>
            <person name="Salamov A."/>
            <person name="Andreopoulos B."/>
            <person name="Baker S."/>
            <person name="Barry K."/>
            <person name="Bills G."/>
            <person name="Bluhm B."/>
            <person name="Cannon C."/>
            <person name="Castanera R."/>
            <person name="Culley D."/>
            <person name="Daum C."/>
            <person name="Ezra D."/>
            <person name="Gonzalez J."/>
            <person name="Henrissat B."/>
            <person name="Kuo A."/>
            <person name="Liang C."/>
            <person name="Lipzen A."/>
            <person name="Lutzoni F."/>
            <person name="Magnuson J."/>
            <person name="Mondo S."/>
            <person name="Nolan M."/>
            <person name="Ohm R."/>
            <person name="Pangilinan J."/>
            <person name="Park H.-J."/>
            <person name="Ramirez L."/>
            <person name="Alfaro M."/>
            <person name="Sun H."/>
            <person name="Tritt A."/>
            <person name="Yoshinaga Y."/>
            <person name="Zwiers L.-H."/>
            <person name="Turgeon B."/>
            <person name="Goodwin S."/>
            <person name="Spatafora J."/>
            <person name="Crous P."/>
            <person name="Grigoriev I."/>
        </authorList>
    </citation>
    <scope>NUCLEOTIDE SEQUENCE</scope>
    <source>
        <strain evidence="1">CBS 161.51</strain>
    </source>
</reference>
<sequence length="98" mass="10860">MRSCQPRPVNTPRIRISLPQAALQSCANPSAWSCILNILEKFSYAAWAQASTRPPFNPTRAKSLVSSHGQLSTDQAALSVDLRMVIFTNRSFCSSSYR</sequence>
<evidence type="ECO:0000313" key="1">
    <source>
        <dbReference type="EMBL" id="KAF1939313.1"/>
    </source>
</evidence>
<dbReference type="AlphaFoldDB" id="A0A6A5SGW4"/>
<proteinExistence type="predicted"/>
<evidence type="ECO:0000313" key="2">
    <source>
        <dbReference type="Proteomes" id="UP000800038"/>
    </source>
</evidence>
<protein>
    <submittedName>
        <fullName evidence="1">Uncharacterized protein</fullName>
    </submittedName>
</protein>
<dbReference type="Proteomes" id="UP000800038">
    <property type="component" value="Unassembled WGS sequence"/>
</dbReference>
<keyword evidence="2" id="KW-1185">Reference proteome</keyword>
<dbReference type="EMBL" id="ML976084">
    <property type="protein sequence ID" value="KAF1939313.1"/>
    <property type="molecule type" value="Genomic_DNA"/>
</dbReference>
<accession>A0A6A5SGW4</accession>
<gene>
    <name evidence="1" type="ORF">EJ02DRAFT_259106</name>
</gene>
<dbReference type="PROSITE" id="PS51257">
    <property type="entry name" value="PROKAR_LIPOPROTEIN"/>
    <property type="match status" value="1"/>
</dbReference>
<organism evidence="1 2">
    <name type="scientific">Clathrospora elynae</name>
    <dbReference type="NCBI Taxonomy" id="706981"/>
    <lineage>
        <taxon>Eukaryota</taxon>
        <taxon>Fungi</taxon>
        <taxon>Dikarya</taxon>
        <taxon>Ascomycota</taxon>
        <taxon>Pezizomycotina</taxon>
        <taxon>Dothideomycetes</taxon>
        <taxon>Pleosporomycetidae</taxon>
        <taxon>Pleosporales</taxon>
        <taxon>Diademaceae</taxon>
        <taxon>Clathrospora</taxon>
    </lineage>
</organism>
<name>A0A6A5SGW4_9PLEO</name>